<protein>
    <recommendedName>
        <fullName evidence="3">Lipoprotein</fullName>
    </recommendedName>
</protein>
<dbReference type="AlphaFoldDB" id="A0A1F5ZXZ8"/>
<accession>A0A1F5ZXZ8</accession>
<dbReference type="EMBL" id="MFJM01000040">
    <property type="protein sequence ID" value="OGG17328.1"/>
    <property type="molecule type" value="Genomic_DNA"/>
</dbReference>
<dbReference type="PROSITE" id="PS51257">
    <property type="entry name" value="PROKAR_LIPOPROTEIN"/>
    <property type="match status" value="1"/>
</dbReference>
<name>A0A1F5ZXZ8_9BACT</name>
<dbReference type="Proteomes" id="UP000176253">
    <property type="component" value="Unassembled WGS sequence"/>
</dbReference>
<reference evidence="1 2" key="1">
    <citation type="journal article" date="2016" name="Nat. Commun.">
        <title>Thousands of microbial genomes shed light on interconnected biogeochemical processes in an aquifer system.</title>
        <authorList>
            <person name="Anantharaman K."/>
            <person name="Brown C.T."/>
            <person name="Hug L.A."/>
            <person name="Sharon I."/>
            <person name="Castelle C.J."/>
            <person name="Probst A.J."/>
            <person name="Thomas B.C."/>
            <person name="Singh A."/>
            <person name="Wilkins M.J."/>
            <person name="Karaoz U."/>
            <person name="Brodie E.L."/>
            <person name="Williams K.H."/>
            <person name="Hubbard S.S."/>
            <person name="Banfield J.F."/>
        </authorList>
    </citation>
    <scope>NUCLEOTIDE SEQUENCE [LARGE SCALE GENOMIC DNA]</scope>
</reference>
<sequence>MKERHIVANILTILTLAACNAGPARPTEPTQRSVTIFSCYDGYYGGEPDDSCDGLNDLSIQVEFSVKNLAGDVLDEGETSPSGIGITEIPPTGQYLLVYPKVITQINKNGEVEFTCTLNQEAHPIPDGSGRIMIDLPFNPSFCNPVNPQEENALFSLSATLFSS</sequence>
<proteinExistence type="predicted"/>
<comment type="caution">
    <text evidence="1">The sequence shown here is derived from an EMBL/GenBank/DDBJ whole genome shotgun (WGS) entry which is preliminary data.</text>
</comment>
<organism evidence="1 2">
    <name type="scientific">Candidatus Gottesmanbacteria bacterium RIFCSPHIGHO2_02_FULL_39_14</name>
    <dbReference type="NCBI Taxonomy" id="1798383"/>
    <lineage>
        <taxon>Bacteria</taxon>
        <taxon>Candidatus Gottesmaniibacteriota</taxon>
    </lineage>
</organism>
<evidence type="ECO:0008006" key="3">
    <source>
        <dbReference type="Google" id="ProtNLM"/>
    </source>
</evidence>
<gene>
    <name evidence="1" type="ORF">A3D78_02605</name>
</gene>
<evidence type="ECO:0000313" key="1">
    <source>
        <dbReference type="EMBL" id="OGG17328.1"/>
    </source>
</evidence>
<evidence type="ECO:0000313" key="2">
    <source>
        <dbReference type="Proteomes" id="UP000176253"/>
    </source>
</evidence>